<organism evidence="1 2">
    <name type="scientific">Mycobacteroides abscessus 21</name>
    <dbReference type="NCBI Taxonomy" id="1299324"/>
    <lineage>
        <taxon>Bacteria</taxon>
        <taxon>Bacillati</taxon>
        <taxon>Actinomycetota</taxon>
        <taxon>Actinomycetes</taxon>
        <taxon>Mycobacteriales</taxon>
        <taxon>Mycobacteriaceae</taxon>
        <taxon>Mycobacteroides</taxon>
        <taxon>Mycobacteroides abscessus</taxon>
    </lineage>
</organism>
<evidence type="ECO:0000313" key="1">
    <source>
        <dbReference type="EMBL" id="EUA46253.1"/>
    </source>
</evidence>
<evidence type="ECO:0000313" key="2">
    <source>
        <dbReference type="Proteomes" id="UP000020103"/>
    </source>
</evidence>
<dbReference type="EMBL" id="JAOF01000001">
    <property type="protein sequence ID" value="EUA46253.1"/>
    <property type="molecule type" value="Genomic_DNA"/>
</dbReference>
<accession>A0A829Q0S8</accession>
<reference evidence="1 2" key="1">
    <citation type="submission" date="2013-12" db="EMBL/GenBank/DDBJ databases">
        <authorList>
            <person name="Madinger N."/>
            <person name="Lenaerts A."/>
            <person name="Ordway D."/>
            <person name="DeGroote M.A."/>
            <person name="Parker T."/>
            <person name="Sizemore C."/>
            <person name="Tallon L.J."/>
            <person name="Sadzewicz L.K."/>
            <person name="Sengamalay N."/>
            <person name="Fraser C.M."/>
            <person name="Hine E."/>
            <person name="Shefchek K.A."/>
            <person name="Das S.P."/>
            <person name="Tettelin H."/>
        </authorList>
    </citation>
    <scope>NUCLEOTIDE SEQUENCE [LARGE SCALE GENOMIC DNA]</scope>
    <source>
        <strain evidence="1 2">21</strain>
    </source>
</reference>
<proteinExistence type="predicted"/>
<comment type="caution">
    <text evidence="1">The sequence shown here is derived from an EMBL/GenBank/DDBJ whole genome shotgun (WGS) entry which is preliminary data.</text>
</comment>
<name>A0A829Q0S8_9MYCO</name>
<gene>
    <name evidence="1" type="ORF">I543_2517</name>
</gene>
<protein>
    <submittedName>
        <fullName evidence="1">Uncharacterized protein</fullName>
    </submittedName>
</protein>
<dbReference type="Proteomes" id="UP000020103">
    <property type="component" value="Unassembled WGS sequence"/>
</dbReference>
<sequence length="40" mass="4307">MGWCSVLNATSRKVPNTGTPLPRALDGAAVCPYAQFDELR</sequence>
<dbReference type="AlphaFoldDB" id="A0A829Q0S8"/>